<sequence length="146" mass="15740">MRAGAEMHRVGGTAGAGWAVGRQQNIERSDERPSLAVLDPCGAFMTLVLDTPVPSPRYCSSIEHERQADVVLTQAIARVVAEQSLSLSVMDVDRLRGAWYVPALAYVLYDPESPELPRIVAELISRALAGWPGGLADRIAAYGPLL</sequence>
<keyword evidence="2" id="KW-1185">Reference proteome</keyword>
<gene>
    <name evidence="1" type="ORF">GCM10009839_44840</name>
</gene>
<dbReference type="EMBL" id="BAAAQN010000026">
    <property type="protein sequence ID" value="GAA2038348.1"/>
    <property type="molecule type" value="Genomic_DNA"/>
</dbReference>
<name>A0ABP5G157_9ACTN</name>
<reference evidence="2" key="1">
    <citation type="journal article" date="2019" name="Int. J. Syst. Evol. Microbiol.">
        <title>The Global Catalogue of Microorganisms (GCM) 10K type strain sequencing project: providing services to taxonomists for standard genome sequencing and annotation.</title>
        <authorList>
            <consortium name="The Broad Institute Genomics Platform"/>
            <consortium name="The Broad Institute Genome Sequencing Center for Infectious Disease"/>
            <person name="Wu L."/>
            <person name="Ma J."/>
        </authorList>
    </citation>
    <scope>NUCLEOTIDE SEQUENCE [LARGE SCALE GENOMIC DNA]</scope>
    <source>
        <strain evidence="2">JCM 16014</strain>
    </source>
</reference>
<comment type="caution">
    <text evidence="1">The sequence shown here is derived from an EMBL/GenBank/DDBJ whole genome shotgun (WGS) entry which is preliminary data.</text>
</comment>
<accession>A0ABP5G157</accession>
<proteinExistence type="predicted"/>
<organism evidence="1 2">
    <name type="scientific">Catenulispora yoronensis</name>
    <dbReference type="NCBI Taxonomy" id="450799"/>
    <lineage>
        <taxon>Bacteria</taxon>
        <taxon>Bacillati</taxon>
        <taxon>Actinomycetota</taxon>
        <taxon>Actinomycetes</taxon>
        <taxon>Catenulisporales</taxon>
        <taxon>Catenulisporaceae</taxon>
        <taxon>Catenulispora</taxon>
    </lineage>
</organism>
<protein>
    <submittedName>
        <fullName evidence="1">Uncharacterized protein</fullName>
    </submittedName>
</protein>
<evidence type="ECO:0000313" key="1">
    <source>
        <dbReference type="EMBL" id="GAA2038348.1"/>
    </source>
</evidence>
<evidence type="ECO:0000313" key="2">
    <source>
        <dbReference type="Proteomes" id="UP001500751"/>
    </source>
</evidence>
<dbReference type="Proteomes" id="UP001500751">
    <property type="component" value="Unassembled WGS sequence"/>
</dbReference>